<feature type="domain" description="PBZ-type" evidence="7">
    <location>
        <begin position="13"/>
        <end position="38"/>
    </location>
</feature>
<sequence length="455" mass="51934">MDDEKAAYIEDPRIPCQYGRKCYQKNPAHHHKYKHPPDPKRKKIFSNNGKGLKRAKPNDEVATGSGNEISDLDSEVRTTNNESEIVDNNKAEGKISNDVSNSESDEESILESLNNEKSTSTDRVGNTEDVSINEGAVCDHENGHNNEISRKFIKEKFFFEMPEDFYQFYQLCECLNKNNPSEALATIGLKLVGPFDVLCGKFCEQNKKDEEFLLHWRYFYDPPQMQTVLKGDDKTGYHIGYFRDSPEEKPVFMVENHGMKDGTLTTIGENIFGAVSSYIDDQKKTSNPFTKVQFNKFANIVKEEAGKLGWDLSRKTSSINKRNNKILTRTFNKIGLVVPYERKTQLGYRKLAMPDKDLNDLLTKIQKANPEQKQKLLGVLQAELLTWIDIAVDECDFGTGIELGWNILSHGVEDLNNTAARYLVSCYRQLKWDSFAKIAEVHLKNRKKSCNLSIV</sequence>
<evidence type="ECO:0000256" key="4">
    <source>
        <dbReference type="ARBA" id="ARBA00022454"/>
    </source>
</evidence>
<gene>
    <name evidence="8" type="ORF">HHI36_010749</name>
</gene>
<evidence type="ECO:0000313" key="9">
    <source>
        <dbReference type="Proteomes" id="UP001516400"/>
    </source>
</evidence>
<feature type="compositionally biased region" description="Polar residues" evidence="6">
    <location>
        <begin position="117"/>
        <end position="128"/>
    </location>
</feature>
<feature type="region of interest" description="Disordered" evidence="6">
    <location>
        <begin position="23"/>
        <end position="128"/>
    </location>
</feature>
<dbReference type="Proteomes" id="UP001516400">
    <property type="component" value="Unassembled WGS sequence"/>
</dbReference>
<dbReference type="PANTHER" id="PTHR13386:SF1">
    <property type="entry name" value="HISTONE PARYLATION FACTOR 1"/>
    <property type="match status" value="1"/>
</dbReference>
<keyword evidence="5" id="KW-0539">Nucleus</keyword>
<dbReference type="InterPro" id="IPR019361">
    <property type="entry name" value="HPF1"/>
</dbReference>
<dbReference type="GO" id="GO:0005694">
    <property type="term" value="C:chromosome"/>
    <property type="evidence" value="ECO:0007669"/>
    <property type="project" value="UniProtKB-SubCell"/>
</dbReference>
<comment type="subcellular location">
    <subcellularLocation>
        <location evidence="2">Chromosome</location>
    </subcellularLocation>
    <subcellularLocation>
        <location evidence="1">Nucleus</location>
    </subcellularLocation>
</comment>
<evidence type="ECO:0000256" key="2">
    <source>
        <dbReference type="ARBA" id="ARBA00004286"/>
    </source>
</evidence>
<evidence type="ECO:0000256" key="1">
    <source>
        <dbReference type="ARBA" id="ARBA00004123"/>
    </source>
</evidence>
<evidence type="ECO:0000256" key="5">
    <source>
        <dbReference type="ARBA" id="ARBA00023242"/>
    </source>
</evidence>
<keyword evidence="4" id="KW-0158">Chromosome</keyword>
<evidence type="ECO:0000256" key="6">
    <source>
        <dbReference type="SAM" id="MobiDB-lite"/>
    </source>
</evidence>
<reference evidence="8 9" key="1">
    <citation type="journal article" date="2021" name="BMC Biol.">
        <title>Horizontally acquired antibacterial genes associated with adaptive radiation of ladybird beetles.</title>
        <authorList>
            <person name="Li H.S."/>
            <person name="Tang X.F."/>
            <person name="Huang Y.H."/>
            <person name="Xu Z.Y."/>
            <person name="Chen M.L."/>
            <person name="Du X.Y."/>
            <person name="Qiu B.Y."/>
            <person name="Chen P.T."/>
            <person name="Zhang W."/>
            <person name="Slipinski A."/>
            <person name="Escalona H.E."/>
            <person name="Waterhouse R.M."/>
            <person name="Zwick A."/>
            <person name="Pang H."/>
        </authorList>
    </citation>
    <scope>NUCLEOTIDE SEQUENCE [LARGE SCALE GENOMIC DNA]</scope>
    <source>
        <strain evidence="8">SYSU2018</strain>
    </source>
</reference>
<feature type="compositionally biased region" description="Basic residues" evidence="6">
    <location>
        <begin position="27"/>
        <end position="44"/>
    </location>
</feature>
<proteinExistence type="inferred from homology"/>
<organism evidence="8 9">
    <name type="scientific">Cryptolaemus montrouzieri</name>
    <dbReference type="NCBI Taxonomy" id="559131"/>
    <lineage>
        <taxon>Eukaryota</taxon>
        <taxon>Metazoa</taxon>
        <taxon>Ecdysozoa</taxon>
        <taxon>Arthropoda</taxon>
        <taxon>Hexapoda</taxon>
        <taxon>Insecta</taxon>
        <taxon>Pterygota</taxon>
        <taxon>Neoptera</taxon>
        <taxon>Endopterygota</taxon>
        <taxon>Coleoptera</taxon>
        <taxon>Polyphaga</taxon>
        <taxon>Cucujiformia</taxon>
        <taxon>Coccinelloidea</taxon>
        <taxon>Coccinellidae</taxon>
        <taxon>Scymninae</taxon>
        <taxon>Scymnini</taxon>
        <taxon>Cryptolaemus</taxon>
    </lineage>
</organism>
<evidence type="ECO:0000313" key="8">
    <source>
        <dbReference type="EMBL" id="KAL3266585.1"/>
    </source>
</evidence>
<dbReference type="EMBL" id="JABFTP020000001">
    <property type="protein sequence ID" value="KAL3266585.1"/>
    <property type="molecule type" value="Genomic_DNA"/>
</dbReference>
<evidence type="ECO:0000256" key="3">
    <source>
        <dbReference type="ARBA" id="ARBA00010803"/>
    </source>
</evidence>
<dbReference type="Pfam" id="PF10283">
    <property type="entry name" value="zf-CCHH"/>
    <property type="match status" value="1"/>
</dbReference>
<keyword evidence="9" id="KW-1185">Reference proteome</keyword>
<dbReference type="AlphaFoldDB" id="A0ABD2MJQ6"/>
<accession>A0ABD2MJQ6</accession>
<evidence type="ECO:0000259" key="7">
    <source>
        <dbReference type="Pfam" id="PF10283"/>
    </source>
</evidence>
<dbReference type="GO" id="GO:0005634">
    <property type="term" value="C:nucleus"/>
    <property type="evidence" value="ECO:0007669"/>
    <property type="project" value="UniProtKB-SubCell"/>
</dbReference>
<name>A0ABD2MJQ6_9CUCU</name>
<protein>
    <recommendedName>
        <fullName evidence="7">PBZ-type domain-containing protein</fullName>
    </recommendedName>
</protein>
<dbReference type="Pfam" id="PF10228">
    <property type="entry name" value="HPF1"/>
    <property type="match status" value="1"/>
</dbReference>
<comment type="similarity">
    <text evidence="3">Belongs to the HPF1 family.</text>
</comment>
<dbReference type="InterPro" id="IPR019406">
    <property type="entry name" value="APLF_PBZ"/>
</dbReference>
<dbReference type="PANTHER" id="PTHR13386">
    <property type="entry name" value="HISTONE PARYLATION FACTOR 1"/>
    <property type="match status" value="1"/>
</dbReference>
<comment type="caution">
    <text evidence="8">The sequence shown here is derived from an EMBL/GenBank/DDBJ whole genome shotgun (WGS) entry which is preliminary data.</text>
</comment>